<organism evidence="2">
    <name type="scientific">Oryza punctata</name>
    <name type="common">Red rice</name>
    <dbReference type="NCBI Taxonomy" id="4537"/>
    <lineage>
        <taxon>Eukaryota</taxon>
        <taxon>Viridiplantae</taxon>
        <taxon>Streptophyta</taxon>
        <taxon>Embryophyta</taxon>
        <taxon>Tracheophyta</taxon>
        <taxon>Spermatophyta</taxon>
        <taxon>Magnoliopsida</taxon>
        <taxon>Liliopsida</taxon>
        <taxon>Poales</taxon>
        <taxon>Poaceae</taxon>
        <taxon>BOP clade</taxon>
        <taxon>Oryzoideae</taxon>
        <taxon>Oryzeae</taxon>
        <taxon>Oryzinae</taxon>
        <taxon>Oryza</taxon>
    </lineage>
</organism>
<dbReference type="HOGENOM" id="CLU_145690_0_0_1"/>
<reference evidence="2" key="2">
    <citation type="submission" date="2018-05" db="EMBL/GenBank/DDBJ databases">
        <title>OpunRS2 (Oryza punctata Reference Sequence Version 2).</title>
        <authorList>
            <person name="Zhang J."/>
            <person name="Kudrna D."/>
            <person name="Lee S."/>
            <person name="Talag J."/>
            <person name="Welchert J."/>
            <person name="Wing R.A."/>
        </authorList>
    </citation>
    <scope>NUCLEOTIDE SEQUENCE [LARGE SCALE GENOMIC DNA]</scope>
</reference>
<proteinExistence type="predicted"/>
<protein>
    <submittedName>
        <fullName evidence="2">Uncharacterized protein</fullName>
    </submittedName>
</protein>
<evidence type="ECO:0000313" key="3">
    <source>
        <dbReference type="Proteomes" id="UP000026962"/>
    </source>
</evidence>
<accession>A0A0E0JF11</accession>
<feature type="region of interest" description="Disordered" evidence="1">
    <location>
        <begin position="1"/>
        <end position="40"/>
    </location>
</feature>
<dbReference type="AlphaFoldDB" id="A0A0E0JF11"/>
<dbReference type="EnsemblPlants" id="OPUNC01G05470.1">
    <property type="protein sequence ID" value="OPUNC01G05470.1"/>
    <property type="gene ID" value="OPUNC01G05470"/>
</dbReference>
<evidence type="ECO:0000313" key="2">
    <source>
        <dbReference type="EnsemblPlants" id="OPUNC01G05470.1"/>
    </source>
</evidence>
<keyword evidence="3" id="KW-1185">Reference proteome</keyword>
<feature type="compositionally biased region" description="Low complexity" evidence="1">
    <location>
        <begin position="19"/>
        <end position="34"/>
    </location>
</feature>
<dbReference type="Proteomes" id="UP000026962">
    <property type="component" value="Chromosome 1"/>
</dbReference>
<evidence type="ECO:0000256" key="1">
    <source>
        <dbReference type="SAM" id="MobiDB-lite"/>
    </source>
</evidence>
<name>A0A0E0JF11_ORYPU</name>
<dbReference type="OMA" id="MEEEEYW"/>
<reference evidence="2" key="1">
    <citation type="submission" date="2015-04" db="UniProtKB">
        <authorList>
            <consortium name="EnsemblPlants"/>
        </authorList>
    </citation>
    <scope>IDENTIFICATION</scope>
</reference>
<dbReference type="Gramene" id="OPUNC01G05470.1">
    <property type="protein sequence ID" value="OPUNC01G05470.1"/>
    <property type="gene ID" value="OPUNC01G05470"/>
</dbReference>
<sequence length="149" mass="16962">MEDGADLSGVAQARSVRSATTETKAEAAPAPDVAAEMEVDAEMEEKYWECPLSPDPPELRDGLRRLAEAERAMESRRRPRREAGAEIPAGWAWQWDDSLVMVKRYKCNKWEDPAYANLLRDHGSLFARVAAAMNDMERWDDWDLPTPKR</sequence>